<evidence type="ECO:0000313" key="1">
    <source>
        <dbReference type="EMBL" id="SNR94545.1"/>
    </source>
</evidence>
<dbReference type="RefSeq" id="WP_262489995.1">
    <property type="nucleotide sequence ID" value="NZ_FZNS01000012.1"/>
</dbReference>
<protein>
    <submittedName>
        <fullName evidence="1">Uncharacterized protein</fullName>
    </submittedName>
</protein>
<keyword evidence="2" id="KW-1185">Reference proteome</keyword>
<dbReference type="EMBL" id="FZNS01000012">
    <property type="protein sequence ID" value="SNR94545.1"/>
    <property type="molecule type" value="Genomic_DNA"/>
</dbReference>
<accession>A0A239AFY9</accession>
<dbReference type="AlphaFoldDB" id="A0A239AFY9"/>
<proteinExistence type="predicted"/>
<reference evidence="2" key="1">
    <citation type="submission" date="2017-06" db="EMBL/GenBank/DDBJ databases">
        <authorList>
            <person name="Varghese N."/>
            <person name="Submissions S."/>
        </authorList>
    </citation>
    <scope>NUCLEOTIDE SEQUENCE [LARGE SCALE GENOMIC DNA]</scope>
    <source>
        <strain evidence="2">DSM 28041</strain>
    </source>
</reference>
<dbReference type="Proteomes" id="UP000198310">
    <property type="component" value="Unassembled WGS sequence"/>
</dbReference>
<gene>
    <name evidence="1" type="ORF">SAMN06269173_11262</name>
</gene>
<evidence type="ECO:0000313" key="2">
    <source>
        <dbReference type="Proteomes" id="UP000198310"/>
    </source>
</evidence>
<name>A0A239AFY9_9BACT</name>
<sequence>MFVLHFSPQELKDLSSYPCGLFQVQLVRRTINDNQLPMAYTALV</sequence>
<organism evidence="1 2">
    <name type="scientific">Hymenobacter mucosus</name>
    <dbReference type="NCBI Taxonomy" id="1411120"/>
    <lineage>
        <taxon>Bacteria</taxon>
        <taxon>Pseudomonadati</taxon>
        <taxon>Bacteroidota</taxon>
        <taxon>Cytophagia</taxon>
        <taxon>Cytophagales</taxon>
        <taxon>Hymenobacteraceae</taxon>
        <taxon>Hymenobacter</taxon>
    </lineage>
</organism>